<evidence type="ECO:0000313" key="18">
    <source>
        <dbReference type="Proteomes" id="UP000235385"/>
    </source>
</evidence>
<reference evidence="15 21" key="4">
    <citation type="journal article" date="2018" name="Nature">
        <title>A major lineage of non-tailed dsDNA viruses as unrecognized killers of marine bacteria.</title>
        <authorList>
            <person name="Kauffman K.M."/>
            <person name="Hussain F.A."/>
            <person name="Yang J."/>
            <person name="Arevalo P."/>
            <person name="Brown J.M."/>
            <person name="Chang W.K."/>
            <person name="VanInsberghe D."/>
            <person name="Elsherbini J."/>
            <person name="Sharma R.S."/>
            <person name="Cutler M.B."/>
            <person name="Kelly L."/>
            <person name="Polz M.F."/>
        </authorList>
    </citation>
    <scope>NUCLEOTIDE SEQUENCE</scope>
    <source>
        <strain evidence="16">10N.261.48.A1</strain>
        <strain evidence="15">10N.261.51.B8</strain>
        <strain evidence="14">10N.261.52.F7</strain>
        <strain evidence="13 21">10N.286.55.E1</strain>
    </source>
</reference>
<evidence type="ECO:0000313" key="17">
    <source>
        <dbReference type="EMBL" id="TKG09356.1"/>
    </source>
</evidence>
<evidence type="ECO:0000256" key="5">
    <source>
        <dbReference type="ARBA" id="ARBA00022448"/>
    </source>
</evidence>
<organism evidence="15 20">
    <name type="scientific">Vibrio lentus</name>
    <dbReference type="NCBI Taxonomy" id="136468"/>
    <lineage>
        <taxon>Bacteria</taxon>
        <taxon>Pseudomonadati</taxon>
        <taxon>Pseudomonadota</taxon>
        <taxon>Gammaproteobacteria</taxon>
        <taxon>Vibrionales</taxon>
        <taxon>Vibrionaceae</taxon>
        <taxon>Vibrio</taxon>
    </lineage>
</organism>
<dbReference type="PANTHER" id="PTHR37531:SF1">
    <property type="entry name" value="HEME EXPORTER PROTEIN D"/>
    <property type="match status" value="1"/>
</dbReference>
<evidence type="ECO:0000256" key="2">
    <source>
        <dbReference type="ARBA" id="ARBA00004377"/>
    </source>
</evidence>
<keyword evidence="11 12" id="KW-0472">Membrane</keyword>
<keyword evidence="6 12" id="KW-1003">Cell membrane</keyword>
<evidence type="ECO:0000313" key="14">
    <source>
        <dbReference type="EMBL" id="PMK49867.1"/>
    </source>
</evidence>
<keyword evidence="10 12" id="KW-1133">Transmembrane helix</keyword>
<reference evidence="17 22" key="5">
    <citation type="submission" date="2019-04" db="EMBL/GenBank/DDBJ databases">
        <title>A reverse ecology approach based on a biological definition of microbial populations.</title>
        <authorList>
            <person name="Arevalo P."/>
            <person name="Vaninsberghe D."/>
            <person name="Elsherbini J."/>
            <person name="Gore J."/>
            <person name="Polz M."/>
        </authorList>
    </citation>
    <scope>NUCLEOTIDE SEQUENCE [LARGE SCALE GENOMIC DNA]</scope>
    <source>
        <strain evidence="17 22">10N.222.48.A1</strain>
    </source>
</reference>
<comment type="similarity">
    <text evidence="3 12">Belongs to the CcmD/CycX/HelD family.</text>
</comment>
<comment type="caution">
    <text evidence="15">The sequence shown here is derived from an EMBL/GenBank/DDBJ whole genome shotgun (WGS) entry which is preliminary data.</text>
</comment>
<name>A0A1R3EB12_9VIBR</name>
<evidence type="ECO:0000313" key="13">
    <source>
        <dbReference type="EMBL" id="PME29968.1"/>
    </source>
</evidence>
<dbReference type="Proteomes" id="UP000235554">
    <property type="component" value="Unassembled WGS sequence"/>
</dbReference>
<evidence type="ECO:0000256" key="7">
    <source>
        <dbReference type="ARBA" id="ARBA00022519"/>
    </source>
</evidence>
<feature type="transmembrane region" description="Helical" evidence="12">
    <location>
        <begin position="15"/>
        <end position="36"/>
    </location>
</feature>
<keyword evidence="7 12" id="KW-0997">Cell inner membrane</keyword>
<dbReference type="GO" id="GO:0005886">
    <property type="term" value="C:plasma membrane"/>
    <property type="evidence" value="ECO:0007669"/>
    <property type="project" value="UniProtKB-SubCell"/>
</dbReference>
<evidence type="ECO:0000256" key="12">
    <source>
        <dbReference type="RuleBase" id="RU363101"/>
    </source>
</evidence>
<reference evidence="18 19" key="1">
    <citation type="submission" date="2016-07" db="EMBL/GenBank/DDBJ databases">
        <title>Nontailed viruses are major unrecognized killers of bacteria in the ocean.</title>
        <authorList>
            <person name="Kauffman K."/>
            <person name="Hussain F."/>
            <person name="Yang J."/>
            <person name="Arevalo P."/>
            <person name="Brown J."/>
            <person name="Cutler M."/>
            <person name="Kelly L."/>
            <person name="Polz M.F."/>
        </authorList>
    </citation>
    <scope>NUCLEOTIDE SEQUENCE [LARGE SCALE GENOMIC DNA]</scope>
    <source>
        <strain evidence="19">10N.261.48.A1</strain>
        <strain evidence="20">10N.261.51.B8</strain>
        <strain evidence="18">10N.261.52.F7</strain>
    </source>
</reference>
<evidence type="ECO:0000313" key="22">
    <source>
        <dbReference type="Proteomes" id="UP000305840"/>
    </source>
</evidence>
<dbReference type="EMBL" id="MCSB01000012">
    <property type="protein sequence ID" value="PME29968.1"/>
    <property type="molecule type" value="Genomic_DNA"/>
</dbReference>
<evidence type="ECO:0000313" key="15">
    <source>
        <dbReference type="EMBL" id="PML56144.1"/>
    </source>
</evidence>
<dbReference type="Proteomes" id="UP000305840">
    <property type="component" value="Unassembled WGS sequence"/>
</dbReference>
<dbReference type="NCBIfam" id="TIGR03141">
    <property type="entry name" value="cytochro_ccmD"/>
    <property type="match status" value="1"/>
</dbReference>
<evidence type="ECO:0000256" key="10">
    <source>
        <dbReference type="ARBA" id="ARBA00022989"/>
    </source>
</evidence>
<dbReference type="EMBL" id="SYVO01000030">
    <property type="protein sequence ID" value="TKG09356.1"/>
    <property type="molecule type" value="Genomic_DNA"/>
</dbReference>
<dbReference type="PANTHER" id="PTHR37531">
    <property type="entry name" value="HEME EXPORTER PROTEIN D"/>
    <property type="match status" value="1"/>
</dbReference>
<evidence type="ECO:0000313" key="16">
    <source>
        <dbReference type="EMBL" id="PMM57349.1"/>
    </source>
</evidence>
<dbReference type="AlphaFoldDB" id="A0A1R3EB12"/>
<sequence>MYFESLSDFFAMGGYASYVWSAFGITFLAMIVLLVVSVRRGKQLLTEVQAKIDRQARIDAAKNMENTL</sequence>
<keyword evidence="21" id="KW-1185">Reference proteome</keyword>
<keyword evidence="8 12" id="KW-0812">Transmembrane</keyword>
<evidence type="ECO:0000256" key="1">
    <source>
        <dbReference type="ARBA" id="ARBA00002442"/>
    </source>
</evidence>
<evidence type="ECO:0000256" key="9">
    <source>
        <dbReference type="ARBA" id="ARBA00022748"/>
    </source>
</evidence>
<dbReference type="EMBL" id="MCYL01000017">
    <property type="protein sequence ID" value="PML56144.1"/>
    <property type="molecule type" value="Genomic_DNA"/>
</dbReference>
<evidence type="ECO:0000313" key="20">
    <source>
        <dbReference type="Proteomes" id="UP000235746"/>
    </source>
</evidence>
<evidence type="ECO:0000256" key="3">
    <source>
        <dbReference type="ARBA" id="ARBA00008741"/>
    </source>
</evidence>
<evidence type="ECO:0000256" key="6">
    <source>
        <dbReference type="ARBA" id="ARBA00022475"/>
    </source>
</evidence>
<dbReference type="RefSeq" id="WP_017110117.1">
    <property type="nucleotide sequence ID" value="NZ_AP025499.1"/>
</dbReference>
<evidence type="ECO:0000256" key="11">
    <source>
        <dbReference type="ARBA" id="ARBA00023136"/>
    </source>
</evidence>
<keyword evidence="9 12" id="KW-0201">Cytochrome c-type biogenesis</keyword>
<gene>
    <name evidence="17" type="primary">ccmD</name>
    <name evidence="16" type="ORF">BCT50_23795</name>
    <name evidence="15" type="ORF">BCT74_21870</name>
    <name evidence="14" type="ORF">BCT99_00195</name>
    <name evidence="13" type="ORF">BCV38_21310</name>
    <name evidence="17" type="ORF">FCV91_10570</name>
</gene>
<reference evidence="15" key="3">
    <citation type="submission" date="2016-07" db="EMBL/GenBank/DDBJ databases">
        <authorList>
            <person name="Wan K."/>
            <person name="Booth B."/>
            <person name="Spirohn K."/>
            <person name="Hao T."/>
            <person name="Hu Y."/>
            <person name="Calderwood M."/>
            <person name="Hill D."/>
            <person name="Mohr S."/>
            <person name="Vidal M."/>
            <person name="Celniker S."/>
            <person name="Perrimon N."/>
        </authorList>
    </citation>
    <scope>NUCLEOTIDE SEQUENCE</scope>
    <source>
        <strain evidence="15">10N.261.51.B8</strain>
    </source>
</reference>
<dbReference type="EMBL" id="MCXM01000001">
    <property type="protein sequence ID" value="PMK49867.1"/>
    <property type="molecule type" value="Genomic_DNA"/>
</dbReference>
<proteinExistence type="inferred from homology"/>
<dbReference type="InterPro" id="IPR007078">
    <property type="entry name" value="Haem_export_protD_CcmD"/>
</dbReference>
<dbReference type="GO" id="GO:0015886">
    <property type="term" value="P:heme transport"/>
    <property type="evidence" value="ECO:0007669"/>
    <property type="project" value="InterPro"/>
</dbReference>
<comment type="function">
    <text evidence="1 12">Required for the export of heme to the periplasm for the biogenesis of c-type cytochromes.</text>
</comment>
<evidence type="ECO:0000256" key="4">
    <source>
        <dbReference type="ARBA" id="ARBA00016461"/>
    </source>
</evidence>
<protein>
    <recommendedName>
        <fullName evidence="4 12">Heme exporter protein D</fullName>
    </recommendedName>
</protein>
<evidence type="ECO:0000313" key="21">
    <source>
        <dbReference type="Proteomes" id="UP000239763"/>
    </source>
</evidence>
<dbReference type="Proteomes" id="UP000239763">
    <property type="component" value="Unassembled WGS sequence"/>
</dbReference>
<evidence type="ECO:0000256" key="8">
    <source>
        <dbReference type="ARBA" id="ARBA00022692"/>
    </source>
</evidence>
<reference evidence="13" key="2">
    <citation type="submission" date="2016-07" db="EMBL/GenBank/DDBJ databases">
        <authorList>
            <person name="Kauffman K."/>
            <person name="Arevalo P."/>
            <person name="Polz M.F."/>
        </authorList>
    </citation>
    <scope>NUCLEOTIDE SEQUENCE</scope>
    <source>
        <strain evidence="16">10N.261.48.A1</strain>
        <strain evidence="14">10N.261.52.F7</strain>
        <strain evidence="13">10N.286.55.E1</strain>
    </source>
</reference>
<comment type="subcellular location">
    <subcellularLocation>
        <location evidence="2 12">Cell inner membrane</location>
        <topology evidence="2 12">Single-pass membrane protein</topology>
    </subcellularLocation>
</comment>
<dbReference type="InterPro" id="IPR052075">
    <property type="entry name" value="Heme_exporter_D"/>
</dbReference>
<dbReference type="GeneID" id="69649754"/>
<dbReference type="Pfam" id="PF04995">
    <property type="entry name" value="CcmD"/>
    <property type="match status" value="1"/>
</dbReference>
<dbReference type="Proteomes" id="UP000235746">
    <property type="component" value="Unassembled WGS sequence"/>
</dbReference>
<dbReference type="EMBL" id="MCZJ01000017">
    <property type="protein sequence ID" value="PMM57349.1"/>
    <property type="molecule type" value="Genomic_DNA"/>
</dbReference>
<dbReference type="GO" id="GO:0017004">
    <property type="term" value="P:cytochrome complex assembly"/>
    <property type="evidence" value="ECO:0007669"/>
    <property type="project" value="UniProtKB-KW"/>
</dbReference>
<accession>A0A1R3EB12</accession>
<dbReference type="GO" id="GO:1903607">
    <property type="term" value="P:cytochrome c biosynthetic process"/>
    <property type="evidence" value="ECO:0007669"/>
    <property type="project" value="TreeGrafter"/>
</dbReference>
<keyword evidence="5 12" id="KW-0813">Transport</keyword>
<evidence type="ECO:0000313" key="19">
    <source>
        <dbReference type="Proteomes" id="UP000235554"/>
    </source>
</evidence>